<dbReference type="InterPro" id="IPR015946">
    <property type="entry name" value="KH_dom-like_a/b"/>
</dbReference>
<dbReference type="Pfam" id="PF02566">
    <property type="entry name" value="OsmC"/>
    <property type="match status" value="1"/>
</dbReference>
<sequence>MIRKTASANWQGGLKDGQGKVSTQSGVLDSEDFGFNKRFGDQPGTNPEELIAAAHASCFSMALSMVLGEGGHTAEHLATEAEVSLEKTDEGFTITASHLKLTATVPGATEDEIRTAAETAKKNCPVSRLLKAEISLEVTVG</sequence>
<accession>A0AAJ1X6M4</accession>
<dbReference type="RefSeq" id="WP_317626979.1">
    <property type="nucleotide sequence ID" value="NZ_JANFFA010000004.1"/>
</dbReference>
<gene>
    <name evidence="2" type="ORF">NOI20_14670</name>
</gene>
<keyword evidence="3" id="KW-1185">Reference proteome</keyword>
<proteinExistence type="predicted"/>
<dbReference type="GO" id="GO:0004601">
    <property type="term" value="F:peroxidase activity"/>
    <property type="evidence" value="ECO:0007669"/>
    <property type="project" value="InterPro"/>
</dbReference>
<evidence type="ECO:0000313" key="3">
    <source>
        <dbReference type="Proteomes" id="UP001227162"/>
    </source>
</evidence>
<dbReference type="SUPFAM" id="SSF82784">
    <property type="entry name" value="OsmC-like"/>
    <property type="match status" value="1"/>
</dbReference>
<name>A0AAJ1X6M4_9RHOB</name>
<dbReference type="EMBL" id="JANFFA010000004">
    <property type="protein sequence ID" value="MDQ2095359.1"/>
    <property type="molecule type" value="Genomic_DNA"/>
</dbReference>
<dbReference type="InterPro" id="IPR019904">
    <property type="entry name" value="Peroxiredoxin_OsmC"/>
</dbReference>
<dbReference type="Proteomes" id="UP001227162">
    <property type="component" value="Unassembled WGS sequence"/>
</dbReference>
<evidence type="ECO:0000256" key="1">
    <source>
        <dbReference type="SAM" id="MobiDB-lite"/>
    </source>
</evidence>
<dbReference type="AlphaFoldDB" id="A0AAJ1X6M4"/>
<feature type="compositionally biased region" description="Polar residues" evidence="1">
    <location>
        <begin position="1"/>
        <end position="10"/>
    </location>
</feature>
<dbReference type="PANTHER" id="PTHR42830:SF1">
    <property type="entry name" value="OSMOTICALLY INDUCIBLE FAMILY PROTEIN"/>
    <property type="match status" value="1"/>
</dbReference>
<evidence type="ECO:0000313" key="2">
    <source>
        <dbReference type="EMBL" id="MDQ2095359.1"/>
    </source>
</evidence>
<reference evidence="2" key="1">
    <citation type="submission" date="2022-07" db="EMBL/GenBank/DDBJ databases">
        <authorList>
            <person name="Otstavnykh N."/>
            <person name="Isaeva M."/>
            <person name="Bystritskaya E."/>
        </authorList>
    </citation>
    <scope>NUCLEOTIDE SEQUENCE</scope>
    <source>
        <strain evidence="2">10Alg 79</strain>
    </source>
</reference>
<dbReference type="InterPro" id="IPR003718">
    <property type="entry name" value="OsmC/Ohr_fam"/>
</dbReference>
<protein>
    <submittedName>
        <fullName evidence="2">OsmC family protein</fullName>
    </submittedName>
</protein>
<organism evidence="2 3">
    <name type="scientific">Rhodalgimonas zhirmunskyi</name>
    <dbReference type="NCBI Taxonomy" id="2964767"/>
    <lineage>
        <taxon>Bacteria</taxon>
        <taxon>Pseudomonadati</taxon>
        <taxon>Pseudomonadota</taxon>
        <taxon>Alphaproteobacteria</taxon>
        <taxon>Rhodobacterales</taxon>
        <taxon>Roseobacteraceae</taxon>
        <taxon>Rhodalgimonas</taxon>
    </lineage>
</organism>
<reference evidence="2" key="2">
    <citation type="submission" date="2023-04" db="EMBL/GenBank/DDBJ databases">
        <title>'Rhodoalgimonas zhirmunskyi' gen. nov., isolated from a red alga.</title>
        <authorList>
            <person name="Nedashkovskaya O.I."/>
            <person name="Otstavnykh N.Y."/>
            <person name="Bystritskaya E.P."/>
            <person name="Balabanova L.A."/>
            <person name="Isaeva M.P."/>
        </authorList>
    </citation>
    <scope>NUCLEOTIDE SEQUENCE</scope>
    <source>
        <strain evidence="2">10Alg 79</strain>
    </source>
</reference>
<dbReference type="InterPro" id="IPR052707">
    <property type="entry name" value="OsmC_Ohr_Peroxiredoxin"/>
</dbReference>
<dbReference type="PANTHER" id="PTHR42830">
    <property type="entry name" value="OSMOTICALLY INDUCIBLE FAMILY PROTEIN"/>
    <property type="match status" value="1"/>
</dbReference>
<dbReference type="Gene3D" id="3.30.300.20">
    <property type="match status" value="1"/>
</dbReference>
<feature type="region of interest" description="Disordered" evidence="1">
    <location>
        <begin position="1"/>
        <end position="26"/>
    </location>
</feature>
<comment type="caution">
    <text evidence="2">The sequence shown here is derived from an EMBL/GenBank/DDBJ whole genome shotgun (WGS) entry which is preliminary data.</text>
</comment>
<dbReference type="GO" id="GO:0006979">
    <property type="term" value="P:response to oxidative stress"/>
    <property type="evidence" value="ECO:0007669"/>
    <property type="project" value="InterPro"/>
</dbReference>
<dbReference type="NCBIfam" id="TIGR03562">
    <property type="entry name" value="osmo_induc_OsmC"/>
    <property type="match status" value="1"/>
</dbReference>
<dbReference type="InterPro" id="IPR036102">
    <property type="entry name" value="OsmC/Ohrsf"/>
</dbReference>